<organism evidence="1 2">
    <name type="scientific">Leptotrichia trevisanii</name>
    <dbReference type="NCBI Taxonomy" id="109328"/>
    <lineage>
        <taxon>Bacteria</taxon>
        <taxon>Fusobacteriati</taxon>
        <taxon>Fusobacteriota</taxon>
        <taxon>Fusobacteriia</taxon>
        <taxon>Fusobacteriales</taxon>
        <taxon>Leptotrichiaceae</taxon>
        <taxon>Leptotrichia</taxon>
    </lineage>
</organism>
<gene>
    <name evidence="1" type="ORF">JMUB3935_2728</name>
</gene>
<dbReference type="Proteomes" id="UP000321378">
    <property type="component" value="Chromosome"/>
</dbReference>
<proteinExistence type="predicted"/>
<dbReference type="EMBL" id="AP019840">
    <property type="protein sequence ID" value="BBM53717.1"/>
    <property type="molecule type" value="Genomic_DNA"/>
</dbReference>
<reference evidence="1 2" key="1">
    <citation type="submission" date="2019-07" db="EMBL/GenBank/DDBJ databases">
        <title>Complete Genome Sequence of Leptotrichia trevisanii Strain JMUB3935.</title>
        <authorList>
            <person name="Watanabe S."/>
            <person name="Cui L."/>
        </authorList>
    </citation>
    <scope>NUCLEOTIDE SEQUENCE [LARGE SCALE GENOMIC DNA]</scope>
    <source>
        <strain evidence="1 2">JMUB3935</strain>
    </source>
</reference>
<name>A0A510KR23_9FUSO</name>
<protein>
    <submittedName>
        <fullName evidence="1">Uncharacterized protein</fullName>
    </submittedName>
</protein>
<sequence length="129" mass="15029">MKKLVIMIMLLLNIFVFGEKFHSDGNTNLEKLKGTWDSRFWEIVKKKNEWYVEDLDPSIDIDTPLLQIKPYKNGALVIDYTNLGSDYVEGAVYFGWDTKYKTLVILDKNLNIESKEERYVACLHNGTCN</sequence>
<dbReference type="RefSeq" id="WP_146997727.1">
    <property type="nucleotide sequence ID" value="NZ_AP019840.1"/>
</dbReference>
<evidence type="ECO:0000313" key="1">
    <source>
        <dbReference type="EMBL" id="BBM53717.1"/>
    </source>
</evidence>
<dbReference type="AlphaFoldDB" id="A0A510KR23"/>
<accession>A0A510KR23</accession>
<evidence type="ECO:0000313" key="2">
    <source>
        <dbReference type="Proteomes" id="UP000321378"/>
    </source>
</evidence>